<comment type="caution">
    <text evidence="1">The sequence shown here is derived from an EMBL/GenBank/DDBJ whole genome shotgun (WGS) entry which is preliminary data.</text>
</comment>
<evidence type="ECO:0000313" key="1">
    <source>
        <dbReference type="EMBL" id="MEJ5976792.1"/>
    </source>
</evidence>
<gene>
    <name evidence="1" type="ORF">WG901_09115</name>
</gene>
<organism evidence="1 2">
    <name type="scientific">Novosphingobium anseongense</name>
    <dbReference type="NCBI Taxonomy" id="3133436"/>
    <lineage>
        <taxon>Bacteria</taxon>
        <taxon>Pseudomonadati</taxon>
        <taxon>Pseudomonadota</taxon>
        <taxon>Alphaproteobacteria</taxon>
        <taxon>Sphingomonadales</taxon>
        <taxon>Sphingomonadaceae</taxon>
        <taxon>Novosphingobium</taxon>
    </lineage>
</organism>
<protein>
    <submittedName>
        <fullName evidence="1">Uncharacterized protein</fullName>
    </submittedName>
</protein>
<name>A0ABU8RVL0_9SPHN</name>
<dbReference type="Proteomes" id="UP001361239">
    <property type="component" value="Unassembled WGS sequence"/>
</dbReference>
<evidence type="ECO:0000313" key="2">
    <source>
        <dbReference type="Proteomes" id="UP001361239"/>
    </source>
</evidence>
<dbReference type="EMBL" id="JBBHJZ010000002">
    <property type="protein sequence ID" value="MEJ5976792.1"/>
    <property type="molecule type" value="Genomic_DNA"/>
</dbReference>
<sequence length="520" mass="53067">MADLYLSENDNLLRVTFGGRVFGTAGAEAISYMPTVTGVTIDQNVDRVRFLADSNVYAYQQQGNQLVVYAGAVVVARIAVQGDADGTQIGFFDDSSFGWFSAKVTAAGMTLGGVTVPTTAPVTITIGGAFPGQGRPLTTGVDKFGPDDETGIPHVPIDSSGNAVTTFTAGDQIVGGEFYDQFIIQATATANRDYPQDATVRNMEVITIRNSGPPAAGLTDASKYQGLRQLWQEKAAANVTNLAEGVTAGFRDLDLSGGVTVTTTDTARSAAIALDTIAANGAITVKSATAVGLLDSVTVVAGKFNTTAAPVSLPEALKLIVIPGQGVDRLTLNTLTDLSLSVRDGAGAETTGLRLLDASGSLGGVSFDLKQLKPSSTITAFDGGSVALGNGADLLTAANGATISNLRRGAGEDAAQPQGADTIVLTGAVQAADRTGAGYAVKDGLLTFGTAPSSLAEALAAARAATVADNETLAFRYLGDSYVFAERSNASDADDVLVKLAGTTGLAGLDTFSTGNVYVF</sequence>
<proteinExistence type="predicted"/>
<reference evidence="1 2" key="1">
    <citation type="submission" date="2024-03" db="EMBL/GenBank/DDBJ databases">
        <authorList>
            <person name="Jo J.-H."/>
        </authorList>
    </citation>
    <scope>NUCLEOTIDE SEQUENCE [LARGE SCALE GENOMIC DNA]</scope>
    <source>
        <strain evidence="1 2">PS1R-30</strain>
    </source>
</reference>
<dbReference type="RefSeq" id="WP_339586754.1">
    <property type="nucleotide sequence ID" value="NZ_JBBHJZ010000002.1"/>
</dbReference>
<keyword evidence="2" id="KW-1185">Reference proteome</keyword>
<accession>A0ABU8RVL0</accession>